<dbReference type="Pfam" id="PF13689">
    <property type="entry name" value="DUF4154"/>
    <property type="match status" value="1"/>
</dbReference>
<evidence type="ECO:0000313" key="1">
    <source>
        <dbReference type="EMBL" id="GGP95876.1"/>
    </source>
</evidence>
<dbReference type="RefSeq" id="WP_229777139.1">
    <property type="nucleotide sequence ID" value="NZ_BMQW01000010.1"/>
</dbReference>
<evidence type="ECO:0000313" key="2">
    <source>
        <dbReference type="Proteomes" id="UP000654004"/>
    </source>
</evidence>
<proteinExistence type="predicted"/>
<sequence>MVIIDANSRDLTCRLFLAVDNKPILTVSDISGFAVQGGMIQIVEQDKRLFFNINTLEASGLDISSQVLKLALEVKR</sequence>
<dbReference type="EMBL" id="BMQW01000010">
    <property type="protein sequence ID" value="GGP95876.1"/>
    <property type="molecule type" value="Genomic_DNA"/>
</dbReference>
<name>A0ABQ2QTX7_9GAMM</name>
<protein>
    <recommendedName>
        <fullName evidence="3">YfiR family protein</fullName>
    </recommendedName>
</protein>
<organism evidence="1 2">
    <name type="scientific">Shewanella ulleungensis</name>
    <dbReference type="NCBI Taxonomy" id="2282699"/>
    <lineage>
        <taxon>Bacteria</taxon>
        <taxon>Pseudomonadati</taxon>
        <taxon>Pseudomonadota</taxon>
        <taxon>Gammaproteobacteria</taxon>
        <taxon>Alteromonadales</taxon>
        <taxon>Shewanellaceae</taxon>
        <taxon>Shewanella</taxon>
    </lineage>
</organism>
<evidence type="ECO:0008006" key="3">
    <source>
        <dbReference type="Google" id="ProtNLM"/>
    </source>
</evidence>
<keyword evidence="2" id="KW-1185">Reference proteome</keyword>
<dbReference type="Proteomes" id="UP000654004">
    <property type="component" value="Unassembled WGS sequence"/>
</dbReference>
<comment type="caution">
    <text evidence="1">The sequence shown here is derived from an EMBL/GenBank/DDBJ whole genome shotgun (WGS) entry which is preliminary data.</text>
</comment>
<dbReference type="InterPro" id="IPR025293">
    <property type="entry name" value="YfiR/HmsC-like"/>
</dbReference>
<accession>A0ABQ2QTX7</accession>
<gene>
    <name evidence="1" type="ORF">GCM10009410_32190</name>
</gene>
<reference evidence="2" key="1">
    <citation type="journal article" date="2019" name="Int. J. Syst. Evol. Microbiol.">
        <title>The Global Catalogue of Microorganisms (GCM) 10K type strain sequencing project: providing services to taxonomists for standard genome sequencing and annotation.</title>
        <authorList>
            <consortium name="The Broad Institute Genomics Platform"/>
            <consortium name="The Broad Institute Genome Sequencing Center for Infectious Disease"/>
            <person name="Wu L."/>
            <person name="Ma J."/>
        </authorList>
    </citation>
    <scope>NUCLEOTIDE SEQUENCE [LARGE SCALE GENOMIC DNA]</scope>
    <source>
        <strain evidence="2">JCM 32305</strain>
    </source>
</reference>